<dbReference type="InterPro" id="IPR001096">
    <property type="entry name" value="Peptidase_C13"/>
</dbReference>
<dbReference type="PIRSF" id="PIRSF500139">
    <property type="entry name" value="AE"/>
    <property type="match status" value="1"/>
</dbReference>
<evidence type="ECO:0000256" key="1">
    <source>
        <dbReference type="ARBA" id="ARBA00009941"/>
    </source>
</evidence>
<evidence type="ECO:0000313" key="11">
    <source>
        <dbReference type="EMBL" id="KAI5084694.1"/>
    </source>
</evidence>
<keyword evidence="5" id="KW-0788">Thiol protease</keyword>
<evidence type="ECO:0000256" key="3">
    <source>
        <dbReference type="ARBA" id="ARBA00022729"/>
    </source>
</evidence>
<dbReference type="PANTHER" id="PTHR12000">
    <property type="entry name" value="HEMOGLOBINASE FAMILY MEMBER"/>
    <property type="match status" value="1"/>
</dbReference>
<dbReference type="OrthoDB" id="192611at2759"/>
<evidence type="ECO:0000256" key="6">
    <source>
        <dbReference type="ARBA" id="ARBA00023157"/>
    </source>
</evidence>
<evidence type="ECO:0000256" key="7">
    <source>
        <dbReference type="ARBA" id="ARBA00023180"/>
    </source>
</evidence>
<dbReference type="EMBL" id="JABFUD020000001">
    <property type="protein sequence ID" value="KAI5084862.1"/>
    <property type="molecule type" value="Genomic_DNA"/>
</dbReference>
<feature type="active site" description="Nucleophile" evidence="8">
    <location>
        <position position="208"/>
    </location>
</feature>
<reference evidence="11" key="1">
    <citation type="submission" date="2021-01" db="EMBL/GenBank/DDBJ databases">
        <title>Adiantum capillus-veneris genome.</title>
        <authorList>
            <person name="Fang Y."/>
            <person name="Liao Q."/>
        </authorList>
    </citation>
    <scope>NUCLEOTIDE SEQUENCE</scope>
    <source>
        <strain evidence="11">H3</strain>
        <tissue evidence="11">Leaf</tissue>
    </source>
</reference>
<dbReference type="Proteomes" id="UP000886520">
    <property type="component" value="Chromosome 1"/>
</dbReference>
<dbReference type="FunFam" id="3.40.50.1460:FF:000005">
    <property type="entry name" value="Vacuolar-processing enzyme beta-isozyme"/>
    <property type="match status" value="1"/>
</dbReference>
<keyword evidence="2" id="KW-0645">Protease</keyword>
<keyword evidence="7" id="KW-0325">Glycoprotein</keyword>
<sequence length="501" mass="55200">MRKQVWLVMAIMVLGGLHMGAGAARHPVAIDQYIRMPTDRSTNEEGTKWAILLAGSSGYGNYRHQADVCHAYHVLRKGGLEEENIVVFMYDDIADNSYNPRPGQIINNPAGIDVYAGVPKDYTGSNVTVDNFLAVLLGEKDMLTGGSGKVVDSGPDDHIFIFYSDHGGPGVLGMPTNPNLYAVDLIDALQKKHDAGSYKEMVIYVEACESGSIFEGLLPGNLSVYATTASNAEESSWGTYCPGMDPSPPAEYFTCLGDLYSVAWMEDSEIHNLEEETLKDQYSIVKKRTSNDETYMSGSHVMQYGDNTISAERVYEYLGNDAANKNSSFYDESVLSFLPLNLPIGLHYIAKGKLAKGVHQRDADLLFLWHKFKNGKEGSQEKLKALEELLEELSHRMHLDKSVKVIEKAIAGDENEGSALKFVRPSGAPLVDDWMCLKTLVRTFELHCGSLKDYGMRHMRTFANVCNAGVKVSEFEEIASSVCAATEFSRAFSPLEVGFSA</sequence>
<dbReference type="GO" id="GO:0051603">
    <property type="term" value="P:proteolysis involved in protein catabolic process"/>
    <property type="evidence" value="ECO:0007669"/>
    <property type="project" value="InterPro"/>
</dbReference>
<evidence type="ECO:0000256" key="5">
    <source>
        <dbReference type="ARBA" id="ARBA00022807"/>
    </source>
</evidence>
<evidence type="ECO:0000256" key="8">
    <source>
        <dbReference type="PIRSR" id="PIRSR019663-1"/>
    </source>
</evidence>
<evidence type="ECO:0000256" key="9">
    <source>
        <dbReference type="SAM" id="SignalP"/>
    </source>
</evidence>
<evidence type="ECO:0000313" key="13">
    <source>
        <dbReference type="Proteomes" id="UP000886520"/>
    </source>
</evidence>
<comment type="similarity">
    <text evidence="1">Belongs to the peptidase C13 family.</text>
</comment>
<dbReference type="InterPro" id="IPR043577">
    <property type="entry name" value="AE"/>
</dbReference>
<dbReference type="PANTHER" id="PTHR12000:SF42">
    <property type="entry name" value="LEGUMAIN"/>
    <property type="match status" value="1"/>
</dbReference>
<dbReference type="GO" id="GO:0006624">
    <property type="term" value="P:vacuolar protein processing"/>
    <property type="evidence" value="ECO:0007669"/>
    <property type="project" value="TreeGrafter"/>
</dbReference>
<evidence type="ECO:0000256" key="2">
    <source>
        <dbReference type="ARBA" id="ARBA00022670"/>
    </source>
</evidence>
<evidence type="ECO:0000256" key="4">
    <source>
        <dbReference type="ARBA" id="ARBA00022801"/>
    </source>
</evidence>
<dbReference type="Gene3D" id="3.40.50.1460">
    <property type="match status" value="1"/>
</dbReference>
<comment type="caution">
    <text evidence="11">The sequence shown here is derived from an EMBL/GenBank/DDBJ whole genome shotgun (WGS) entry which is preliminary data.</text>
</comment>
<proteinExistence type="inferred from homology"/>
<dbReference type="PRINTS" id="PR00776">
    <property type="entry name" value="HEMOGLOBNASE"/>
</dbReference>
<evidence type="ECO:0000313" key="12">
    <source>
        <dbReference type="EMBL" id="KAI5084862.1"/>
    </source>
</evidence>
<dbReference type="Pfam" id="PF01650">
    <property type="entry name" value="Peptidase_C13"/>
    <property type="match status" value="1"/>
</dbReference>
<dbReference type="AlphaFoldDB" id="A0A9D4VEP4"/>
<gene>
    <name evidence="11" type="ORF">GOP47_0000863</name>
    <name evidence="12" type="ORF">GOP47_0001031</name>
</gene>
<dbReference type="EMBL" id="JABFUD020000001">
    <property type="protein sequence ID" value="KAI5084694.1"/>
    <property type="molecule type" value="Genomic_DNA"/>
</dbReference>
<feature type="chain" id="PRO_5040097894" description="Legumain prodomain domain-containing protein" evidence="9">
    <location>
        <begin position="24"/>
        <end position="501"/>
    </location>
</feature>
<dbReference type="GO" id="GO:0005773">
    <property type="term" value="C:vacuole"/>
    <property type="evidence" value="ECO:0007669"/>
    <property type="project" value="GOC"/>
</dbReference>
<name>A0A9D4VEP4_ADICA</name>
<keyword evidence="13" id="KW-1185">Reference proteome</keyword>
<dbReference type="InterPro" id="IPR048501">
    <property type="entry name" value="Legum_prodom"/>
</dbReference>
<keyword evidence="6" id="KW-1015">Disulfide bond</keyword>
<feature type="domain" description="Legumain prodomain" evidence="10">
    <location>
        <begin position="388"/>
        <end position="483"/>
    </location>
</feature>
<dbReference type="GO" id="GO:0004197">
    <property type="term" value="F:cysteine-type endopeptidase activity"/>
    <property type="evidence" value="ECO:0007669"/>
    <property type="project" value="InterPro"/>
</dbReference>
<organism evidence="11 13">
    <name type="scientific">Adiantum capillus-veneris</name>
    <name type="common">Maidenhair fern</name>
    <dbReference type="NCBI Taxonomy" id="13818"/>
    <lineage>
        <taxon>Eukaryota</taxon>
        <taxon>Viridiplantae</taxon>
        <taxon>Streptophyta</taxon>
        <taxon>Embryophyta</taxon>
        <taxon>Tracheophyta</taxon>
        <taxon>Polypodiopsida</taxon>
        <taxon>Polypodiidae</taxon>
        <taxon>Polypodiales</taxon>
        <taxon>Pteridineae</taxon>
        <taxon>Pteridaceae</taxon>
        <taxon>Vittarioideae</taxon>
        <taxon>Adiantum</taxon>
    </lineage>
</organism>
<keyword evidence="4" id="KW-0378">Hydrolase</keyword>
<feature type="active site" evidence="8">
    <location>
        <position position="166"/>
    </location>
</feature>
<accession>A0A9D4VEP4</accession>
<dbReference type="InterPro" id="IPR046427">
    <property type="entry name" value="Legumain_prodom_sf"/>
</dbReference>
<dbReference type="PIRSF" id="PIRSF019663">
    <property type="entry name" value="Legumain"/>
    <property type="match status" value="1"/>
</dbReference>
<evidence type="ECO:0000259" key="10">
    <source>
        <dbReference type="Pfam" id="PF20985"/>
    </source>
</evidence>
<dbReference type="FunFam" id="1.10.132.130:FF:000001">
    <property type="entry name" value="Vacuolar-processing enzyme beta-isozyme"/>
    <property type="match status" value="1"/>
</dbReference>
<dbReference type="Gene3D" id="1.10.132.130">
    <property type="match status" value="1"/>
</dbReference>
<dbReference type="CDD" id="cd21115">
    <property type="entry name" value="legumain_C"/>
    <property type="match status" value="1"/>
</dbReference>
<dbReference type="Pfam" id="PF20985">
    <property type="entry name" value="Legum_prodom"/>
    <property type="match status" value="1"/>
</dbReference>
<feature type="signal peptide" evidence="9">
    <location>
        <begin position="1"/>
        <end position="23"/>
    </location>
</feature>
<protein>
    <recommendedName>
        <fullName evidence="10">Legumain prodomain domain-containing protein</fullName>
    </recommendedName>
</protein>
<keyword evidence="3 9" id="KW-0732">Signal</keyword>